<feature type="coiled-coil region" evidence="10">
    <location>
        <begin position="450"/>
        <end position="477"/>
    </location>
</feature>
<dbReference type="OrthoDB" id="6360598at2759"/>
<evidence type="ECO:0000259" key="11">
    <source>
        <dbReference type="Pfam" id="PF13874"/>
    </source>
</evidence>
<evidence type="ECO:0000256" key="7">
    <source>
        <dbReference type="ARBA" id="ARBA00023132"/>
    </source>
</evidence>
<evidence type="ECO:0000256" key="2">
    <source>
        <dbReference type="ARBA" id="ARBA00022448"/>
    </source>
</evidence>
<dbReference type="InterPro" id="IPR040985">
    <property type="entry name" value="Nup54_C"/>
</dbReference>
<dbReference type="Proteomes" id="UP000318571">
    <property type="component" value="Chromosome 10"/>
</dbReference>
<evidence type="ECO:0000256" key="4">
    <source>
        <dbReference type="ARBA" id="ARBA00022816"/>
    </source>
</evidence>
<dbReference type="GO" id="GO:0006607">
    <property type="term" value="P:NLS-bearing protein import into nucleus"/>
    <property type="evidence" value="ECO:0007669"/>
    <property type="project" value="TreeGrafter"/>
</dbReference>
<dbReference type="PANTHER" id="PTHR13000:SF0">
    <property type="entry name" value="NUCLEOPORIN P54"/>
    <property type="match status" value="1"/>
</dbReference>
<feature type="domain" description="Nup54 C-terminal interacting" evidence="12">
    <location>
        <begin position="559"/>
        <end position="596"/>
    </location>
</feature>
<proteinExistence type="inferred from homology"/>
<dbReference type="EMBL" id="VCGU01000458">
    <property type="protein sequence ID" value="TRY62779.1"/>
    <property type="molecule type" value="Genomic_DNA"/>
</dbReference>
<organism evidence="13 14">
    <name type="scientific">Tigriopus californicus</name>
    <name type="common">Marine copepod</name>
    <dbReference type="NCBI Taxonomy" id="6832"/>
    <lineage>
        <taxon>Eukaryota</taxon>
        <taxon>Metazoa</taxon>
        <taxon>Ecdysozoa</taxon>
        <taxon>Arthropoda</taxon>
        <taxon>Crustacea</taxon>
        <taxon>Multicrustacea</taxon>
        <taxon>Hexanauplia</taxon>
        <taxon>Copepoda</taxon>
        <taxon>Harpacticoida</taxon>
        <taxon>Harpacticidae</taxon>
        <taxon>Tigriopus</taxon>
    </lineage>
</organism>
<evidence type="ECO:0000256" key="10">
    <source>
        <dbReference type="SAM" id="Coils"/>
    </source>
</evidence>
<dbReference type="FunFam" id="1.20.5.490:FF:000003">
    <property type="entry name" value="nucleoporin p54 isoform X1"/>
    <property type="match status" value="1"/>
</dbReference>
<comment type="caution">
    <text evidence="13">The sequence shown here is derived from an EMBL/GenBank/DDBJ whole genome shotgun (WGS) entry which is preliminary data.</text>
</comment>
<dbReference type="InterPro" id="IPR024864">
    <property type="entry name" value="Nup54/Nup57/Nup44"/>
</dbReference>
<accession>A0A553NBP3</accession>
<evidence type="ECO:0000256" key="3">
    <source>
        <dbReference type="ARBA" id="ARBA00022737"/>
    </source>
</evidence>
<dbReference type="GO" id="GO:0044613">
    <property type="term" value="C:nuclear pore central transport channel"/>
    <property type="evidence" value="ECO:0007669"/>
    <property type="project" value="TreeGrafter"/>
</dbReference>
<keyword evidence="5" id="KW-0653">Protein transport</keyword>
<dbReference type="PANTHER" id="PTHR13000">
    <property type="entry name" value="NUCLEOPORIN P54"/>
    <property type="match status" value="1"/>
</dbReference>
<sequence length="609" mass="63831">MAFSFGGTPASGATSSAFGFGGAGVTPANSMTTAFGGGFATNTSMAPPAFGTPATAPSFGSLGGTNTGAFGGLSTANRPGALSFGGGTPGSMAGSNFGGFGAPAASGSLFGGSMANTGSISTATSAFGGTSMGMGALGTQTTGAFGGSGGAFGGGSSFMGGGGLGLPKPAQPAQPGGLFGGSNSLSFGSGTNASGPMAPGLGGGMAGTPVSVDQVQQLYNAVLHCTLFGDERDAILARWNMLQASWGVGRAFFSNSAVPLALSAENPLCRFKTIGYSAMPRARNEDGILSALIKKKLSEMEPLSQQVPQHLLGVLGQRPGLKVILEGMRSAGPDSTELTFHVQETNGQTGQTRRIPVDEIHPFLMQPMQVQNLQKLGIESLTPKVSFSKDQIKEYLDHPPQGVDPRLWKQAHLENPNPKSLLPVPMIGFKTLQQRIQRQDHQAKTYQGRLDAIAGDISDLQKRHQDAQAKMKEVKRRQLELGHRILHVIVKQEESRKIGFTIQPEEERLRIQLEALQSEISAPTQFKGRLNELLSQVRLRSQSSNSFQSGSQTPQGAGSMDPFLLQDVKQVLKQQQDAIQALVKLITDDIKDLTVITDQLDKDDNQTGK</sequence>
<dbReference type="OMA" id="RCALDHI"/>
<keyword evidence="4" id="KW-0509">mRNA transport</keyword>
<dbReference type="GO" id="GO:0017056">
    <property type="term" value="F:structural constituent of nuclear pore"/>
    <property type="evidence" value="ECO:0007669"/>
    <property type="project" value="TreeGrafter"/>
</dbReference>
<evidence type="ECO:0000256" key="9">
    <source>
        <dbReference type="ARBA" id="ARBA00060798"/>
    </source>
</evidence>
<dbReference type="GO" id="GO:0051028">
    <property type="term" value="P:mRNA transport"/>
    <property type="evidence" value="ECO:0007669"/>
    <property type="project" value="UniProtKB-KW"/>
</dbReference>
<comment type="subcellular location">
    <subcellularLocation>
        <location evidence="1">Nucleus</location>
        <location evidence="1">Nuclear pore complex</location>
    </subcellularLocation>
</comment>
<keyword evidence="7" id="KW-0906">Nuclear pore complex</keyword>
<keyword evidence="14" id="KW-1185">Reference proteome</keyword>
<evidence type="ECO:0000256" key="1">
    <source>
        <dbReference type="ARBA" id="ARBA00004567"/>
    </source>
</evidence>
<evidence type="ECO:0000259" key="12">
    <source>
        <dbReference type="Pfam" id="PF18437"/>
    </source>
</evidence>
<dbReference type="InterPro" id="IPR025712">
    <property type="entry name" value="Nup54_alpha-helical_dom"/>
</dbReference>
<dbReference type="Pfam" id="PF18437">
    <property type="entry name" value="Nup54_C"/>
    <property type="match status" value="1"/>
</dbReference>
<dbReference type="AlphaFoldDB" id="A0A553NBP3"/>
<dbReference type="STRING" id="6832.A0A553NBP3"/>
<keyword evidence="2" id="KW-0813">Transport</keyword>
<evidence type="ECO:0008006" key="15">
    <source>
        <dbReference type="Google" id="ProtNLM"/>
    </source>
</evidence>
<keyword evidence="10" id="KW-0175">Coiled coil</keyword>
<evidence type="ECO:0000313" key="14">
    <source>
        <dbReference type="Proteomes" id="UP000318571"/>
    </source>
</evidence>
<dbReference type="GO" id="GO:0006999">
    <property type="term" value="P:nuclear pore organization"/>
    <property type="evidence" value="ECO:0007669"/>
    <property type="project" value="TreeGrafter"/>
</dbReference>
<dbReference type="Pfam" id="PF13874">
    <property type="entry name" value="Nup54"/>
    <property type="match status" value="1"/>
</dbReference>
<keyword evidence="3" id="KW-0677">Repeat</keyword>
<dbReference type="Gene3D" id="1.20.5.170">
    <property type="match status" value="1"/>
</dbReference>
<keyword evidence="6" id="KW-0811">Translocation</keyword>
<evidence type="ECO:0000256" key="6">
    <source>
        <dbReference type="ARBA" id="ARBA00023010"/>
    </source>
</evidence>
<keyword evidence="8" id="KW-0539">Nucleus</keyword>
<name>A0A553NBP3_TIGCA</name>
<dbReference type="GO" id="GO:0036228">
    <property type="term" value="P:protein localization to nuclear inner membrane"/>
    <property type="evidence" value="ECO:0007669"/>
    <property type="project" value="TreeGrafter"/>
</dbReference>
<gene>
    <name evidence="13" type="ORF">TCAL_13128</name>
</gene>
<comment type="similarity">
    <text evidence="9">Belongs to the NUP54 family.</text>
</comment>
<evidence type="ECO:0000256" key="5">
    <source>
        <dbReference type="ARBA" id="ARBA00022927"/>
    </source>
</evidence>
<evidence type="ECO:0000256" key="8">
    <source>
        <dbReference type="ARBA" id="ARBA00023242"/>
    </source>
</evidence>
<protein>
    <recommendedName>
        <fullName evidence="15">Nucleoporin Nup54 alpha-helical domain-containing protein</fullName>
    </recommendedName>
</protein>
<reference evidence="13 14" key="1">
    <citation type="journal article" date="2018" name="Nat. Ecol. Evol.">
        <title>Genomic signatures of mitonuclear coevolution across populations of Tigriopus californicus.</title>
        <authorList>
            <person name="Barreto F.S."/>
            <person name="Watson E.T."/>
            <person name="Lima T.G."/>
            <person name="Willett C.S."/>
            <person name="Edmands S."/>
            <person name="Li W."/>
            <person name="Burton R.S."/>
        </authorList>
    </citation>
    <scope>NUCLEOTIDE SEQUENCE [LARGE SCALE GENOMIC DNA]</scope>
    <source>
        <strain evidence="13 14">San Diego</strain>
    </source>
</reference>
<feature type="domain" description="Nucleoporin Nup54 alpha-helical" evidence="11">
    <location>
        <begin position="399"/>
        <end position="536"/>
    </location>
</feature>
<dbReference type="Gene3D" id="1.20.5.490">
    <property type="entry name" value="Single helix bin"/>
    <property type="match status" value="1"/>
</dbReference>
<evidence type="ECO:0000313" key="13">
    <source>
        <dbReference type="EMBL" id="TRY62779.1"/>
    </source>
</evidence>